<name>A0AA35QA00_9HYPO</name>
<reference evidence="1" key="1">
    <citation type="submission" date="2023-01" db="EMBL/GenBank/DDBJ databases">
        <authorList>
            <person name="Piombo E."/>
        </authorList>
    </citation>
    <scope>NUCLEOTIDE SEQUENCE</scope>
</reference>
<evidence type="ECO:0000313" key="2">
    <source>
        <dbReference type="Proteomes" id="UP001160390"/>
    </source>
</evidence>
<dbReference type="AlphaFoldDB" id="A0AA35QA00"/>
<accession>A0AA35QA00</accession>
<evidence type="ECO:0000313" key="1">
    <source>
        <dbReference type="EMBL" id="CAI6098025.1"/>
    </source>
</evidence>
<keyword evidence="2" id="KW-1185">Reference proteome</keyword>
<protein>
    <submittedName>
        <fullName evidence="1">Uncharacterized protein</fullName>
    </submittedName>
</protein>
<sequence length="203" mass="22155">MVGSDSARSVPSNPARSVPSVSMADVDNIIASAGLRGSGNQLDTIQKTLKNIVGEIEKVDTKIEKVDTQSSANFLEIKQQIQGLDQRLAQSTLSAKTRFVYYLELDTILLPINTNFIDIRSKNHERMKANQAKIMLHAEATLLPLLNPVTGLEIPSFPSNLGDLYSLEASEIEEILQILDIQTESNGLTTLRQALRVATLGAP</sequence>
<proteinExistence type="predicted"/>
<organism evidence="1 2">
    <name type="scientific">Clonostachys chloroleuca</name>
    <dbReference type="NCBI Taxonomy" id="1926264"/>
    <lineage>
        <taxon>Eukaryota</taxon>
        <taxon>Fungi</taxon>
        <taxon>Dikarya</taxon>
        <taxon>Ascomycota</taxon>
        <taxon>Pezizomycotina</taxon>
        <taxon>Sordariomycetes</taxon>
        <taxon>Hypocreomycetidae</taxon>
        <taxon>Hypocreales</taxon>
        <taxon>Bionectriaceae</taxon>
        <taxon>Clonostachys</taxon>
    </lineage>
</organism>
<dbReference type="EMBL" id="CABFNP030001297">
    <property type="protein sequence ID" value="CAI6098025.1"/>
    <property type="molecule type" value="Genomic_DNA"/>
</dbReference>
<dbReference type="Proteomes" id="UP001160390">
    <property type="component" value="Unassembled WGS sequence"/>
</dbReference>
<gene>
    <name evidence="1" type="ORF">CCHLO57077_00005715</name>
</gene>
<comment type="caution">
    <text evidence="1">The sequence shown here is derived from an EMBL/GenBank/DDBJ whole genome shotgun (WGS) entry which is preliminary data.</text>
</comment>